<dbReference type="EMBL" id="CM037617">
    <property type="protein sequence ID" value="KAH8005508.1"/>
    <property type="molecule type" value="Genomic_DNA"/>
</dbReference>
<reference evidence="1" key="1">
    <citation type="submission" date="2021-08" db="EMBL/GenBank/DDBJ databases">
        <title>The first chromosome-level gecko genome reveals the dynamic sex chromosomes of Neotropical dwarf geckos (Sphaerodactylidae: Sphaerodactylus).</title>
        <authorList>
            <person name="Pinto B.J."/>
            <person name="Keating S.E."/>
            <person name="Gamble T."/>
        </authorList>
    </citation>
    <scope>NUCLEOTIDE SEQUENCE</scope>
    <source>
        <strain evidence="1">TG3544</strain>
    </source>
</reference>
<comment type="caution">
    <text evidence="1">The sequence shown here is derived from an EMBL/GenBank/DDBJ whole genome shotgun (WGS) entry which is preliminary data.</text>
</comment>
<dbReference type="Proteomes" id="UP000827872">
    <property type="component" value="Linkage Group LG04"/>
</dbReference>
<name>A0ACB8FJH4_9SAUR</name>
<proteinExistence type="predicted"/>
<gene>
    <name evidence="1" type="ORF">K3G42_029606</name>
</gene>
<keyword evidence="2" id="KW-1185">Reference proteome</keyword>
<organism evidence="1 2">
    <name type="scientific">Sphaerodactylus townsendi</name>
    <dbReference type="NCBI Taxonomy" id="933632"/>
    <lineage>
        <taxon>Eukaryota</taxon>
        <taxon>Metazoa</taxon>
        <taxon>Chordata</taxon>
        <taxon>Craniata</taxon>
        <taxon>Vertebrata</taxon>
        <taxon>Euteleostomi</taxon>
        <taxon>Lepidosauria</taxon>
        <taxon>Squamata</taxon>
        <taxon>Bifurcata</taxon>
        <taxon>Gekkota</taxon>
        <taxon>Sphaerodactylidae</taxon>
        <taxon>Sphaerodactylus</taxon>
    </lineage>
</organism>
<evidence type="ECO:0000313" key="2">
    <source>
        <dbReference type="Proteomes" id="UP000827872"/>
    </source>
</evidence>
<accession>A0ACB8FJH4</accession>
<protein>
    <submittedName>
        <fullName evidence="1">Uncharacterized protein</fullName>
    </submittedName>
</protein>
<evidence type="ECO:0000313" key="1">
    <source>
        <dbReference type="EMBL" id="KAH8005508.1"/>
    </source>
</evidence>
<sequence length="168" mass="19089">MGKAEDTSLQLLRAFNATKCKKRFVQGADDQDRVYEALWLHTSEVTREWEQLKADFSALQSQRAYLMAEHRDTQALVTRVGSYMEIHGNGFRSDREKVFEVGTQLRRETVIWIVGLVEEDAPEIYSLEQFLLTLQQRFEDPLGESLSNSEASGDPDNCELAGNATNLA</sequence>